<reference evidence="1" key="1">
    <citation type="submission" date="2023-06" db="EMBL/GenBank/DDBJ databases">
        <title>Egi l300058.</title>
        <authorList>
            <person name="Gao L."/>
            <person name="Fang B.-Z."/>
            <person name="Li W.-J."/>
        </authorList>
    </citation>
    <scope>NUCLEOTIDE SEQUENCE</scope>
    <source>
        <strain evidence="1">EGI L300058</strain>
    </source>
</reference>
<name>A0ABT8GHS4_9MICO</name>
<comment type="caution">
    <text evidence="1">The sequence shown here is derived from an EMBL/GenBank/DDBJ whole genome shotgun (WGS) entry which is preliminary data.</text>
</comment>
<protein>
    <recommendedName>
        <fullName evidence="3">DUF559 domain-containing protein</fullName>
    </recommendedName>
</protein>
<proteinExistence type="predicted"/>
<evidence type="ECO:0008006" key="3">
    <source>
        <dbReference type="Google" id="ProtNLM"/>
    </source>
</evidence>
<sequence>MITEERLRVRGGAARTGSLRAAGVPERAIRAAVAHGSVRRVSRGVLALPDADPRVIAAVALSCRLTCVSALELLEVSLVAPSKKAHIAVPSAHTTARRAWRGVRRHYRSDARPPDAGGAPVETVAQALDDAGRCLDEGSHLVAVDSALHQGLVTAADVAAFRASTAARRAFLLAHADGRAESVGETLARLSCVRQGLQVHPQRFLPGVGRVDLVVGERVVVEIDGRSFHSDPVAFRRDRMRGRAVVKEGMPVLRYAHAELLGADAVDVGDEVVQWFAGAGSALMIS</sequence>
<evidence type="ECO:0000313" key="1">
    <source>
        <dbReference type="EMBL" id="MDN4480816.1"/>
    </source>
</evidence>
<keyword evidence="2" id="KW-1185">Reference proteome</keyword>
<accession>A0ABT8GHS4</accession>
<dbReference type="RefSeq" id="WP_301142281.1">
    <property type="nucleotide sequence ID" value="NZ_JAUHQA010000001.1"/>
</dbReference>
<evidence type="ECO:0000313" key="2">
    <source>
        <dbReference type="Proteomes" id="UP001172708"/>
    </source>
</evidence>
<gene>
    <name evidence="1" type="ORF">QQX02_07785</name>
</gene>
<organism evidence="1 2">
    <name type="scientific">Demequina muriae</name>
    <dbReference type="NCBI Taxonomy" id="3051664"/>
    <lineage>
        <taxon>Bacteria</taxon>
        <taxon>Bacillati</taxon>
        <taxon>Actinomycetota</taxon>
        <taxon>Actinomycetes</taxon>
        <taxon>Micrococcales</taxon>
        <taxon>Demequinaceae</taxon>
        <taxon>Demequina</taxon>
    </lineage>
</organism>
<dbReference type="EMBL" id="JAUHQA010000001">
    <property type="protein sequence ID" value="MDN4480816.1"/>
    <property type="molecule type" value="Genomic_DNA"/>
</dbReference>
<dbReference type="Proteomes" id="UP001172708">
    <property type="component" value="Unassembled WGS sequence"/>
</dbReference>
<dbReference type="Gene3D" id="3.40.960.10">
    <property type="entry name" value="VSR Endonuclease"/>
    <property type="match status" value="1"/>
</dbReference>